<dbReference type="RefSeq" id="WP_093966105.1">
    <property type="nucleotide sequence ID" value="NZ_FXYE01000001.1"/>
</dbReference>
<dbReference type="AlphaFoldDB" id="A0A238JQG9"/>
<sequence>MTRKWFRLMCLAGVLATAPPALAQDDADNSAKVPEKILSLAEKKRLAVLRFCADEANKETVTCVEFAKTARTAPRR</sequence>
<gene>
    <name evidence="2" type="ORF">COL8621_00921</name>
</gene>
<proteinExistence type="predicted"/>
<dbReference type="Proteomes" id="UP000202922">
    <property type="component" value="Unassembled WGS sequence"/>
</dbReference>
<name>A0A238JQG9_9RHOB</name>
<evidence type="ECO:0000313" key="3">
    <source>
        <dbReference type="Proteomes" id="UP000202922"/>
    </source>
</evidence>
<reference evidence="3" key="1">
    <citation type="submission" date="2017-05" db="EMBL/GenBank/DDBJ databases">
        <authorList>
            <person name="Rodrigo-Torres L."/>
            <person name="Arahal R. D."/>
            <person name="Lucena T."/>
        </authorList>
    </citation>
    <scope>NUCLEOTIDE SEQUENCE [LARGE SCALE GENOMIC DNA]</scope>
    <source>
        <strain evidence="3">CECT 8621</strain>
    </source>
</reference>
<organism evidence="2 3">
    <name type="scientific">Actibacterium lipolyticum</name>
    <dbReference type="NCBI Taxonomy" id="1524263"/>
    <lineage>
        <taxon>Bacteria</taxon>
        <taxon>Pseudomonadati</taxon>
        <taxon>Pseudomonadota</taxon>
        <taxon>Alphaproteobacteria</taxon>
        <taxon>Rhodobacterales</taxon>
        <taxon>Roseobacteraceae</taxon>
        <taxon>Actibacterium</taxon>
    </lineage>
</organism>
<protein>
    <submittedName>
        <fullName evidence="2">Uncharacterized protein</fullName>
    </submittedName>
</protein>
<evidence type="ECO:0000313" key="2">
    <source>
        <dbReference type="EMBL" id="SMX32928.1"/>
    </source>
</evidence>
<feature type="chain" id="PRO_5013008913" evidence="1">
    <location>
        <begin position="24"/>
        <end position="76"/>
    </location>
</feature>
<keyword evidence="3" id="KW-1185">Reference proteome</keyword>
<keyword evidence="1" id="KW-0732">Signal</keyword>
<evidence type="ECO:0000256" key="1">
    <source>
        <dbReference type="SAM" id="SignalP"/>
    </source>
</evidence>
<accession>A0A238JQG9</accession>
<dbReference type="EMBL" id="FXYE01000001">
    <property type="protein sequence ID" value="SMX32928.1"/>
    <property type="molecule type" value="Genomic_DNA"/>
</dbReference>
<feature type="signal peptide" evidence="1">
    <location>
        <begin position="1"/>
        <end position="23"/>
    </location>
</feature>